<dbReference type="EMBL" id="JAVRJZ010000009">
    <property type="protein sequence ID" value="KAK2718149.1"/>
    <property type="molecule type" value="Genomic_DNA"/>
</dbReference>
<evidence type="ECO:0000313" key="2">
    <source>
        <dbReference type="Proteomes" id="UP001187531"/>
    </source>
</evidence>
<accession>A0AA88I148</accession>
<reference evidence="1" key="1">
    <citation type="submission" date="2023-07" db="EMBL/GenBank/DDBJ databases">
        <title>Chromosome-level genome assembly of Artemia franciscana.</title>
        <authorList>
            <person name="Jo E."/>
        </authorList>
    </citation>
    <scope>NUCLEOTIDE SEQUENCE</scope>
    <source>
        <tissue evidence="1">Whole body</tissue>
    </source>
</reference>
<gene>
    <name evidence="1" type="ORF">QYM36_005455</name>
</gene>
<dbReference type="AlphaFoldDB" id="A0AA88I148"/>
<evidence type="ECO:0000313" key="1">
    <source>
        <dbReference type="EMBL" id="KAK2718149.1"/>
    </source>
</evidence>
<dbReference type="Proteomes" id="UP001187531">
    <property type="component" value="Unassembled WGS sequence"/>
</dbReference>
<name>A0AA88I148_ARTSF</name>
<organism evidence="1 2">
    <name type="scientific">Artemia franciscana</name>
    <name type="common">Brine shrimp</name>
    <name type="synonym">Artemia sanfranciscana</name>
    <dbReference type="NCBI Taxonomy" id="6661"/>
    <lineage>
        <taxon>Eukaryota</taxon>
        <taxon>Metazoa</taxon>
        <taxon>Ecdysozoa</taxon>
        <taxon>Arthropoda</taxon>
        <taxon>Crustacea</taxon>
        <taxon>Branchiopoda</taxon>
        <taxon>Anostraca</taxon>
        <taxon>Artemiidae</taxon>
        <taxon>Artemia</taxon>
    </lineage>
</organism>
<comment type="caution">
    <text evidence="1">The sequence shown here is derived from an EMBL/GenBank/DDBJ whole genome shotgun (WGS) entry which is preliminary data.</text>
</comment>
<sequence length="115" mass="12227">MVSSTGVSVDSTGCTLFLFFFGPEERGVVGATEGEFEGLKISSFGEYSGVVTGVWKGGLERIGCERLWLNNFEDLPEACLFCIVDVEHKGFGGDSGCTKVNGATGYCMVGEELCT</sequence>
<keyword evidence="2" id="KW-1185">Reference proteome</keyword>
<proteinExistence type="predicted"/>
<protein>
    <submittedName>
        <fullName evidence="1">Uncharacterized protein</fullName>
    </submittedName>
</protein>